<dbReference type="EMBL" id="BGZN01000014">
    <property type="protein sequence ID" value="GBR73581.1"/>
    <property type="molecule type" value="Genomic_DNA"/>
</dbReference>
<protein>
    <submittedName>
        <fullName evidence="2">Glycosyl transferase GTA-type super family</fullName>
    </submittedName>
</protein>
<keyword evidence="3" id="KW-1185">Reference proteome</keyword>
<evidence type="ECO:0000313" key="2">
    <source>
        <dbReference type="EMBL" id="GBR73581.1"/>
    </source>
</evidence>
<dbReference type="PANTHER" id="PTHR22916">
    <property type="entry name" value="GLYCOSYLTRANSFERASE"/>
    <property type="match status" value="1"/>
</dbReference>
<dbReference type="AlphaFoldDB" id="A0A388TBH9"/>
<evidence type="ECO:0000259" key="1">
    <source>
        <dbReference type="Pfam" id="PF00535"/>
    </source>
</evidence>
<feature type="domain" description="Glycosyltransferase 2-like" evidence="1">
    <location>
        <begin position="5"/>
        <end position="132"/>
    </location>
</feature>
<reference evidence="2 3" key="1">
    <citation type="journal article" date="2019" name="ISME J.">
        <title>Genome analyses of uncultured TG2/ZB3 bacteria in 'Margulisbacteria' specifically attached to ectosymbiotic spirochetes of protists in the termite gut.</title>
        <authorList>
            <person name="Utami Y.D."/>
            <person name="Kuwahara H."/>
            <person name="Igai K."/>
            <person name="Murakami T."/>
            <person name="Sugaya K."/>
            <person name="Morikawa T."/>
            <person name="Nagura Y."/>
            <person name="Yuki M."/>
            <person name="Deevong P."/>
            <person name="Inoue T."/>
            <person name="Kihara K."/>
            <person name="Lo N."/>
            <person name="Yamada A."/>
            <person name="Ohkuma M."/>
            <person name="Hongoh Y."/>
        </authorList>
    </citation>
    <scope>NUCLEOTIDE SEQUENCE [LARGE SCALE GENOMIC DNA]</scope>
    <source>
        <strain evidence="2">NkOx7-01</strain>
    </source>
</reference>
<dbReference type="InterPro" id="IPR001173">
    <property type="entry name" value="Glyco_trans_2-like"/>
</dbReference>
<proteinExistence type="predicted"/>
<dbReference type="PANTHER" id="PTHR22916:SF67">
    <property type="entry name" value="COLANIC ACID BIOSYNTHESIS GLYCOSYL TRANSFERASE WCAE-RELATED"/>
    <property type="match status" value="1"/>
</dbReference>
<organism evidence="2 3">
    <name type="scientific">Termititenax aidoneus</name>
    <dbReference type="NCBI Taxonomy" id="2218524"/>
    <lineage>
        <taxon>Bacteria</taxon>
        <taxon>Bacillati</taxon>
        <taxon>Candidatus Margulisiibacteriota</taxon>
        <taxon>Candidatus Termititenacia</taxon>
        <taxon>Candidatus Termititenacales</taxon>
        <taxon>Candidatus Termititenacaceae</taxon>
        <taxon>Candidatus Termititenax</taxon>
    </lineage>
</organism>
<dbReference type="CDD" id="cd06433">
    <property type="entry name" value="GT_2_WfgS_like"/>
    <property type="match status" value="1"/>
</dbReference>
<dbReference type="InterPro" id="IPR029044">
    <property type="entry name" value="Nucleotide-diphossugar_trans"/>
</dbReference>
<dbReference type="Pfam" id="PF00535">
    <property type="entry name" value="Glycos_transf_2"/>
    <property type="match status" value="1"/>
</dbReference>
<gene>
    <name evidence="2" type="ORF">NO1_0930</name>
</gene>
<comment type="caution">
    <text evidence="2">The sequence shown here is derived from an EMBL/GenBank/DDBJ whole genome shotgun (WGS) entry which is preliminary data.</text>
</comment>
<sequence>MPKFSIITVCKNSEQTIERTICSVAEQNFKDYEYIIVDGASTDKTLELAKKYKRHINKIISEPDTGIYEAMNKGIKLTQGEYLLFLNAGDLFLHENILDIACNELQKNSSDVFYGNVLVLDNKTGRAYIKRIGLTNRRKLFTYTIPHQAAFVARTAFIKAGYYDETLRIAADYDWFLRAILKYKCTYRFYDFICSIFYTDGISNAVGEMPAQVVERKLVQKRYYNFIERKFYNNYISRKIVSLGRGFIDFCVGCGLGS</sequence>
<keyword evidence="2" id="KW-0808">Transferase</keyword>
<dbReference type="GO" id="GO:0016740">
    <property type="term" value="F:transferase activity"/>
    <property type="evidence" value="ECO:0007669"/>
    <property type="project" value="UniProtKB-KW"/>
</dbReference>
<evidence type="ECO:0000313" key="3">
    <source>
        <dbReference type="Proteomes" id="UP000269352"/>
    </source>
</evidence>
<accession>A0A388TBH9</accession>
<dbReference type="Proteomes" id="UP000269352">
    <property type="component" value="Unassembled WGS sequence"/>
</dbReference>
<dbReference type="SUPFAM" id="SSF53448">
    <property type="entry name" value="Nucleotide-diphospho-sugar transferases"/>
    <property type="match status" value="1"/>
</dbReference>
<name>A0A388TBH9_TERA1</name>
<dbReference type="Gene3D" id="3.90.550.10">
    <property type="entry name" value="Spore Coat Polysaccharide Biosynthesis Protein SpsA, Chain A"/>
    <property type="match status" value="1"/>
</dbReference>